<evidence type="ECO:0000256" key="1">
    <source>
        <dbReference type="SAM" id="MobiDB-lite"/>
    </source>
</evidence>
<dbReference type="Pfam" id="PF03756">
    <property type="entry name" value="AfsA"/>
    <property type="match status" value="2"/>
</dbReference>
<gene>
    <name evidence="3" type="ORF">RM423_20775</name>
</gene>
<dbReference type="RefSeq" id="WP_311424955.1">
    <property type="nucleotide sequence ID" value="NZ_JAVREH010000053.1"/>
</dbReference>
<feature type="domain" description="A-factor biosynthesis hotdog" evidence="2">
    <location>
        <begin position="240"/>
        <end position="316"/>
    </location>
</feature>
<dbReference type="Proteomes" id="UP001183176">
    <property type="component" value="Unassembled WGS sequence"/>
</dbReference>
<feature type="compositionally biased region" description="Basic and acidic residues" evidence="1">
    <location>
        <begin position="190"/>
        <end position="203"/>
    </location>
</feature>
<proteinExistence type="predicted"/>
<evidence type="ECO:0000313" key="3">
    <source>
        <dbReference type="EMBL" id="MDT0263812.1"/>
    </source>
</evidence>
<evidence type="ECO:0000259" key="2">
    <source>
        <dbReference type="Pfam" id="PF03756"/>
    </source>
</evidence>
<dbReference type="EMBL" id="JAVREH010000053">
    <property type="protein sequence ID" value="MDT0263812.1"/>
    <property type="molecule type" value="Genomic_DNA"/>
</dbReference>
<evidence type="ECO:0000313" key="4">
    <source>
        <dbReference type="Proteomes" id="UP001183176"/>
    </source>
</evidence>
<feature type="region of interest" description="Disordered" evidence="1">
    <location>
        <begin position="190"/>
        <end position="209"/>
    </location>
</feature>
<sequence>MNSAISGGALGTSGTVFPADRALRWNSTIDRTLVHRNSVSEVLLTDIVPVTGTDFLVGAQWPRSHRVYRPDSDGRHDPMLLLETVRQVGLALSHSAFGVGPEQRSMMRDLEFRLDPRVEPRALGAATDVSVGVRCEDVTMRGAALKGMTVVLFLSAAGQPFATGTGTIRWLPSDSYARFRARSGLRDDWRDRFPEAPGPDRTHSASIAGQPTDFRTEADSLIAAQFPVLSAVEVVAPGSRKAVRQLLVPVDHPVYFDHPLDHVPGMVLIDAAWQAVLAMRPGFRARLLGCSMDCPAFTELDAAANLEVELSALTGTALFEVRQRGKVTAAGTLRLSR</sequence>
<feature type="domain" description="A-factor biosynthesis hotdog" evidence="2">
    <location>
        <begin position="33"/>
        <end position="169"/>
    </location>
</feature>
<dbReference type="InterPro" id="IPR047757">
    <property type="entry name" value="AfsA-like"/>
</dbReference>
<protein>
    <submittedName>
        <fullName evidence="3">ScbA/BarX family gamma-butyrolactone biosynthesis protein</fullName>
    </submittedName>
</protein>
<reference evidence="4" key="1">
    <citation type="submission" date="2023-07" db="EMBL/GenBank/DDBJ databases">
        <title>30 novel species of actinomycetes from the DSMZ collection.</title>
        <authorList>
            <person name="Nouioui I."/>
        </authorList>
    </citation>
    <scope>NUCLEOTIDE SEQUENCE [LARGE SCALE GENOMIC DNA]</scope>
    <source>
        <strain evidence="4">DSM 44399</strain>
    </source>
</reference>
<comment type="caution">
    <text evidence="3">The sequence shown here is derived from an EMBL/GenBank/DDBJ whole genome shotgun (WGS) entry which is preliminary data.</text>
</comment>
<dbReference type="InterPro" id="IPR005509">
    <property type="entry name" value="AfsA_hotdog_dom"/>
</dbReference>
<dbReference type="NCBIfam" id="NF041195">
    <property type="entry name" value="ScbA_BarX_GamBu"/>
    <property type="match status" value="1"/>
</dbReference>
<keyword evidence="4" id="KW-1185">Reference proteome</keyword>
<accession>A0ABU2JFV7</accession>
<organism evidence="3 4">
    <name type="scientific">Jatrophihabitans lederbergiae</name>
    <dbReference type="NCBI Taxonomy" id="3075547"/>
    <lineage>
        <taxon>Bacteria</taxon>
        <taxon>Bacillati</taxon>
        <taxon>Actinomycetota</taxon>
        <taxon>Actinomycetes</taxon>
        <taxon>Jatrophihabitantales</taxon>
        <taxon>Jatrophihabitantaceae</taxon>
        <taxon>Jatrophihabitans</taxon>
    </lineage>
</organism>
<name>A0ABU2JFV7_9ACTN</name>